<dbReference type="AlphaFoldDB" id="A0A3P1CY15"/>
<dbReference type="OrthoDB" id="9794786at2"/>
<dbReference type="InterPro" id="IPR025567">
    <property type="entry name" value="DUF4332"/>
</dbReference>
<accession>A0A3P1CY15</accession>
<keyword evidence="3" id="KW-1185">Reference proteome</keyword>
<dbReference type="Gene3D" id="1.10.150.20">
    <property type="entry name" value="5' to 3' exonuclease, C-terminal subdomain"/>
    <property type="match status" value="1"/>
</dbReference>
<proteinExistence type="predicted"/>
<dbReference type="Proteomes" id="UP000274271">
    <property type="component" value="Unassembled WGS sequence"/>
</dbReference>
<organism evidence="2 3">
    <name type="scientific">Larkinella knui</name>
    <dbReference type="NCBI Taxonomy" id="2025310"/>
    <lineage>
        <taxon>Bacteria</taxon>
        <taxon>Pseudomonadati</taxon>
        <taxon>Bacteroidota</taxon>
        <taxon>Cytophagia</taxon>
        <taxon>Cytophagales</taxon>
        <taxon>Spirosomataceae</taxon>
        <taxon>Larkinella</taxon>
    </lineage>
</organism>
<name>A0A3P1CY15_9BACT</name>
<gene>
    <name evidence="2" type="ORF">EHT87_05650</name>
</gene>
<sequence length="135" mass="14526">MSLPVQELRGITSLVAEALKTQGLTTSEALLEATKTAALRKQLAATVGVETSVILDLANRADLNRIDGIGGVYSDLLEEAGVDTVKELAQRNPENLVAKITEINQTRQLTQRPPTLDQITAFINQAKTLPAGLEY</sequence>
<feature type="domain" description="DUF4332" evidence="1">
    <location>
        <begin position="10"/>
        <end position="129"/>
    </location>
</feature>
<protein>
    <submittedName>
        <fullName evidence="2">DUF4332 domain-containing protein</fullName>
    </submittedName>
</protein>
<reference evidence="2 3" key="1">
    <citation type="submission" date="2018-11" db="EMBL/GenBank/DDBJ databases">
        <authorList>
            <person name="Zhou Z."/>
            <person name="Wang G."/>
        </authorList>
    </citation>
    <scope>NUCLEOTIDE SEQUENCE [LARGE SCALE GENOMIC DNA]</scope>
    <source>
        <strain evidence="2 3">KCTC42998</strain>
    </source>
</reference>
<evidence type="ECO:0000313" key="2">
    <source>
        <dbReference type="EMBL" id="RRB17764.1"/>
    </source>
</evidence>
<dbReference type="RefSeq" id="WP_124904694.1">
    <property type="nucleotide sequence ID" value="NZ_RQJP01000001.1"/>
</dbReference>
<evidence type="ECO:0000259" key="1">
    <source>
        <dbReference type="Pfam" id="PF14229"/>
    </source>
</evidence>
<dbReference type="Pfam" id="PF14229">
    <property type="entry name" value="DUF4332"/>
    <property type="match status" value="1"/>
</dbReference>
<comment type="caution">
    <text evidence="2">The sequence shown here is derived from an EMBL/GenBank/DDBJ whole genome shotgun (WGS) entry which is preliminary data.</text>
</comment>
<evidence type="ECO:0000313" key="3">
    <source>
        <dbReference type="Proteomes" id="UP000274271"/>
    </source>
</evidence>
<dbReference type="EMBL" id="RQJP01000001">
    <property type="protein sequence ID" value="RRB17764.1"/>
    <property type="molecule type" value="Genomic_DNA"/>
</dbReference>